<dbReference type="GO" id="GO:0016272">
    <property type="term" value="C:prefoldin complex"/>
    <property type="evidence" value="ECO:0007669"/>
    <property type="project" value="UniProtKB-UniRule"/>
</dbReference>
<evidence type="ECO:0000256" key="1">
    <source>
        <dbReference type="ARBA" id="ARBA00010048"/>
    </source>
</evidence>
<keyword evidence="5" id="KW-1185">Reference proteome</keyword>
<dbReference type="Pfam" id="PF02996">
    <property type="entry name" value="Prefoldin"/>
    <property type="match status" value="1"/>
</dbReference>
<dbReference type="PIRSF" id="PIRSF016396">
    <property type="entry name" value="Prefoldin_subunit_3"/>
    <property type="match status" value="1"/>
</dbReference>
<keyword evidence="2 3" id="KW-0143">Chaperone</keyword>
<comment type="subunit">
    <text evidence="3">Heterohexamer of two PFD-alpha type and four PFD-beta type subunits.</text>
</comment>
<dbReference type="FunFam" id="1.10.287.370:FF:000001">
    <property type="entry name" value="Prefoldin subunit 3"/>
    <property type="match status" value="1"/>
</dbReference>
<dbReference type="GO" id="GO:0007017">
    <property type="term" value="P:microtubule-based process"/>
    <property type="evidence" value="ECO:0007669"/>
    <property type="project" value="TreeGrafter"/>
</dbReference>
<dbReference type="Proteomes" id="UP000694845">
    <property type="component" value="Unplaced"/>
</dbReference>
<dbReference type="CTD" id="7411"/>
<dbReference type="PANTHER" id="PTHR12409">
    <property type="entry name" value="PREFOLDIN SUBUNIT 3"/>
    <property type="match status" value="1"/>
</dbReference>
<sequence>MMALASEEDSKSAKKMKSTSHSGIPEAVFLEDVDAFMQKPENADPTAVVQRLDEQHNKYKFMELNLLQKKKRLRSQIPDIKNTLEIVQHMRSKQGSGEEMDTQFLLADQVYAKASIPPSERVCLWLGANVMLEYTIEDAESLLTSNLSAARESLLQVDTDLDFLRDQYTTTEVNMARVYNYGVKKRQGAQSAS</sequence>
<dbReference type="CDD" id="cd23156">
    <property type="entry name" value="Prefoldin_3"/>
    <property type="match status" value="1"/>
</dbReference>
<proteinExistence type="inferred from homology"/>
<dbReference type="Gene3D" id="1.10.287.370">
    <property type="match status" value="1"/>
</dbReference>
<dbReference type="InterPro" id="IPR009053">
    <property type="entry name" value="Prefoldin"/>
</dbReference>
<evidence type="ECO:0000256" key="3">
    <source>
        <dbReference type="PIRNR" id="PIRNR016396"/>
    </source>
</evidence>
<dbReference type="PANTHER" id="PTHR12409:SF0">
    <property type="entry name" value="PREFOLDIN SUBUNIT 3"/>
    <property type="match status" value="1"/>
</dbReference>
<protein>
    <recommendedName>
        <fullName evidence="3">Prefoldin subunit 3</fullName>
    </recommendedName>
</protein>
<dbReference type="AlphaFoldDB" id="A0A8B7ZUC0"/>
<dbReference type="GO" id="GO:0005737">
    <property type="term" value="C:cytoplasm"/>
    <property type="evidence" value="ECO:0007669"/>
    <property type="project" value="TreeGrafter"/>
</dbReference>
<dbReference type="KEGG" id="aplc:110989165"/>
<dbReference type="SUPFAM" id="SSF46579">
    <property type="entry name" value="Prefoldin"/>
    <property type="match status" value="1"/>
</dbReference>
<dbReference type="OrthoDB" id="6375174at2759"/>
<comment type="function">
    <text evidence="3">Binds specifically to cytosolic chaperonin (c-CPN) and transfers target proteins to it. Binds to nascent polypeptide chain and promotes folding in an environment in which there are many competing pathways for nonnative proteins.</text>
</comment>
<dbReference type="RefSeq" id="XP_022109019.1">
    <property type="nucleotide sequence ID" value="XM_022253327.1"/>
</dbReference>
<feature type="region of interest" description="Disordered" evidence="4">
    <location>
        <begin position="1"/>
        <end position="21"/>
    </location>
</feature>
<evidence type="ECO:0000256" key="4">
    <source>
        <dbReference type="SAM" id="MobiDB-lite"/>
    </source>
</evidence>
<name>A0A8B7ZUC0_ACAPL</name>
<reference evidence="6" key="1">
    <citation type="submission" date="2025-08" db="UniProtKB">
        <authorList>
            <consortium name="RefSeq"/>
        </authorList>
    </citation>
    <scope>IDENTIFICATION</scope>
</reference>
<accession>A0A8B7ZUC0</accession>
<gene>
    <name evidence="6" type="primary">LOC110989165</name>
</gene>
<dbReference type="InterPro" id="IPR016655">
    <property type="entry name" value="PFD3"/>
</dbReference>
<evidence type="ECO:0000256" key="2">
    <source>
        <dbReference type="ARBA" id="ARBA00023186"/>
    </source>
</evidence>
<dbReference type="OMA" id="YNWDVAQ"/>
<evidence type="ECO:0000313" key="6">
    <source>
        <dbReference type="RefSeq" id="XP_022109019.1"/>
    </source>
</evidence>
<dbReference type="InterPro" id="IPR004127">
    <property type="entry name" value="Prefoldin_subunit_alpha"/>
</dbReference>
<comment type="similarity">
    <text evidence="1 3">Belongs to the prefoldin subunit alpha family.</text>
</comment>
<dbReference type="GO" id="GO:0006457">
    <property type="term" value="P:protein folding"/>
    <property type="evidence" value="ECO:0007669"/>
    <property type="project" value="UniProtKB-UniRule"/>
</dbReference>
<dbReference type="GeneID" id="110989165"/>
<dbReference type="GO" id="GO:0007021">
    <property type="term" value="P:tubulin complex assembly"/>
    <property type="evidence" value="ECO:0007669"/>
    <property type="project" value="TreeGrafter"/>
</dbReference>
<evidence type="ECO:0000313" key="5">
    <source>
        <dbReference type="Proteomes" id="UP000694845"/>
    </source>
</evidence>
<organism evidence="5 6">
    <name type="scientific">Acanthaster planci</name>
    <name type="common">Crown-of-thorns starfish</name>
    <dbReference type="NCBI Taxonomy" id="133434"/>
    <lineage>
        <taxon>Eukaryota</taxon>
        <taxon>Metazoa</taxon>
        <taxon>Echinodermata</taxon>
        <taxon>Eleutherozoa</taxon>
        <taxon>Asterozoa</taxon>
        <taxon>Asteroidea</taxon>
        <taxon>Valvatacea</taxon>
        <taxon>Valvatida</taxon>
        <taxon>Acanthasteridae</taxon>
        <taxon>Acanthaster</taxon>
    </lineage>
</organism>
<dbReference type="GO" id="GO:0015631">
    <property type="term" value="F:tubulin binding"/>
    <property type="evidence" value="ECO:0007669"/>
    <property type="project" value="TreeGrafter"/>
</dbReference>